<protein>
    <recommendedName>
        <fullName evidence="2">Choice-of-anchor I domain-containing protein</fullName>
    </recommendedName>
</protein>
<feature type="compositionally biased region" description="Polar residues" evidence="1">
    <location>
        <begin position="160"/>
        <end position="172"/>
    </location>
</feature>
<gene>
    <name evidence="3" type="ORF">SAMN04487970_102325</name>
</gene>
<dbReference type="Pfam" id="PF22494">
    <property type="entry name" value="choice_anch_I"/>
    <property type="match status" value="1"/>
</dbReference>
<reference evidence="4" key="1">
    <citation type="submission" date="2016-10" db="EMBL/GenBank/DDBJ databases">
        <authorList>
            <person name="Varghese N."/>
            <person name="Submissions S."/>
        </authorList>
    </citation>
    <scope>NUCLEOTIDE SEQUENCE [LARGE SCALE GENOMIC DNA]</scope>
    <source>
        <strain evidence="4">CGMCC 1.8946</strain>
    </source>
</reference>
<keyword evidence="4" id="KW-1185">Reference proteome</keyword>
<feature type="region of interest" description="Disordered" evidence="1">
    <location>
        <begin position="139"/>
        <end position="172"/>
    </location>
</feature>
<feature type="domain" description="Choice-of-anchor I" evidence="2">
    <location>
        <begin position="4"/>
        <end position="157"/>
    </location>
</feature>
<dbReference type="Proteomes" id="UP000198601">
    <property type="component" value="Unassembled WGS sequence"/>
</dbReference>
<dbReference type="PANTHER" id="PTHR46928">
    <property type="entry name" value="MESENCHYME-SPECIFIC CELL SURFACE GLYCOPROTEIN"/>
    <property type="match status" value="1"/>
</dbReference>
<evidence type="ECO:0000313" key="3">
    <source>
        <dbReference type="EMBL" id="SCW64304.1"/>
    </source>
</evidence>
<dbReference type="EMBL" id="FMTT01000023">
    <property type="protein sequence ID" value="SCW64304.1"/>
    <property type="molecule type" value="Genomic_DNA"/>
</dbReference>
<proteinExistence type="predicted"/>
<dbReference type="InterPro" id="IPR055188">
    <property type="entry name" value="Choice_anch_I"/>
</dbReference>
<organism evidence="3 4">
    <name type="scientific">Paenibacillus tianmuensis</name>
    <dbReference type="NCBI Taxonomy" id="624147"/>
    <lineage>
        <taxon>Bacteria</taxon>
        <taxon>Bacillati</taxon>
        <taxon>Bacillota</taxon>
        <taxon>Bacilli</taxon>
        <taxon>Bacillales</taxon>
        <taxon>Paenibacillaceae</taxon>
        <taxon>Paenibacillus</taxon>
    </lineage>
</organism>
<evidence type="ECO:0000256" key="1">
    <source>
        <dbReference type="SAM" id="MobiDB-lite"/>
    </source>
</evidence>
<dbReference type="InterPro" id="IPR052956">
    <property type="entry name" value="Mesenchyme-surface_protein"/>
</dbReference>
<evidence type="ECO:0000259" key="2">
    <source>
        <dbReference type="Pfam" id="PF22494"/>
    </source>
</evidence>
<accession>A0A1G4S569</accession>
<name>A0A1G4S569_9BACL</name>
<dbReference type="PANTHER" id="PTHR46928:SF1">
    <property type="entry name" value="MESENCHYME-SPECIFIC CELL SURFACE GLYCOPROTEIN"/>
    <property type="match status" value="1"/>
</dbReference>
<sequence length="172" mass="18762">MSLYQYGDKTYLVTANEDDARADWNDGGKGYSEEVRVKDITAKIKLDAAKLKGFTKEQLDLMKTDGTFTDDKKLGRLQVSNAVYSVTGAVYYDALYGFGGRSFSIWDADDIQAGPVGDAFEQITAQLLPVYFNSDHESVKFDNRNSGKGPEPEDGKVCGTDSTSPSCLPSPA</sequence>
<dbReference type="AlphaFoldDB" id="A0A1G4S569"/>
<dbReference type="STRING" id="624147.SAMN04487970_102325"/>
<dbReference type="OrthoDB" id="9801679at2"/>
<evidence type="ECO:0000313" key="4">
    <source>
        <dbReference type="Proteomes" id="UP000198601"/>
    </source>
</evidence>
<feature type="compositionally biased region" description="Basic and acidic residues" evidence="1">
    <location>
        <begin position="139"/>
        <end position="156"/>
    </location>
</feature>